<organism evidence="2 4">
    <name type="scientific">Dracunculus medinensis</name>
    <name type="common">Guinea worm</name>
    <dbReference type="NCBI Taxonomy" id="318479"/>
    <lineage>
        <taxon>Eukaryota</taxon>
        <taxon>Metazoa</taxon>
        <taxon>Ecdysozoa</taxon>
        <taxon>Nematoda</taxon>
        <taxon>Chromadorea</taxon>
        <taxon>Rhabditida</taxon>
        <taxon>Spirurina</taxon>
        <taxon>Dracunculoidea</taxon>
        <taxon>Dracunculidae</taxon>
        <taxon>Dracunculus</taxon>
    </lineage>
</organism>
<evidence type="ECO:0000313" key="2">
    <source>
        <dbReference type="Proteomes" id="UP000038040"/>
    </source>
</evidence>
<reference evidence="1 3" key="2">
    <citation type="submission" date="2018-11" db="EMBL/GenBank/DDBJ databases">
        <authorList>
            <consortium name="Pathogen Informatics"/>
        </authorList>
    </citation>
    <scope>NUCLEOTIDE SEQUENCE [LARGE SCALE GENOMIC DNA]</scope>
</reference>
<dbReference type="AlphaFoldDB" id="A0A0N4UIB2"/>
<accession>A0A0N4UIB2</accession>
<evidence type="ECO:0000313" key="4">
    <source>
        <dbReference type="WBParaSite" id="DME_0000733601-mRNA-1"/>
    </source>
</evidence>
<dbReference type="OrthoDB" id="5807587at2759"/>
<dbReference type="Proteomes" id="UP000038040">
    <property type="component" value="Unplaced"/>
</dbReference>
<dbReference type="EMBL" id="UYYG01001197">
    <property type="protein sequence ID" value="VDN59999.1"/>
    <property type="molecule type" value="Genomic_DNA"/>
</dbReference>
<sequence>MDDKHCYAISCAFVESSCSWNHGPKWLRLDGNLVMDKEGEDMVTSDLFTVPRDASLEMDIWMSNGVHFTVTEIVPTAELVLWSKYGLYGEGGWRRLRIPIRSFRSPTKIQLKANVPINNFITISNTKLIDKDGNEIGCEPKLFSIIPIVPNKSTSVEPERLTAYQKTKGEDNTGVLSTTASIKREKIEIDPSLPFALLQITSRPLIRPQLTTQRTWIFGEKSLSWNSIPTESIANNSSSLNFFENASTKLNGGQVLNSLLTFSKEDQSEMHELNGIFKSSDIFRALSKPINPNIGINHSNSQPKLSDLATLLSHIGDQPFMETHFHQFAKQFGLEKLSNQQLIKQLKSKEEMTSTILPLTTLIYHKETKVRPIKPVNAPTINQLAKKPKKKDLKFSIEGFSEDNTILTQLLQQGLSSLTSNDRSSTNNDILKKLALFLPHPPPHVDFHSPFTQQNLDFIIQNANLG</sequence>
<dbReference type="WBParaSite" id="DME_0000733601-mRNA-1">
    <property type="protein sequence ID" value="DME_0000733601-mRNA-1"/>
    <property type="gene ID" value="DME_0000733601"/>
</dbReference>
<evidence type="ECO:0000313" key="3">
    <source>
        <dbReference type="Proteomes" id="UP000274756"/>
    </source>
</evidence>
<dbReference type="Proteomes" id="UP000274756">
    <property type="component" value="Unassembled WGS sequence"/>
</dbReference>
<gene>
    <name evidence="1" type="ORF">DME_LOCUS9972</name>
</gene>
<reference evidence="4" key="1">
    <citation type="submission" date="2017-02" db="UniProtKB">
        <authorList>
            <consortium name="WormBaseParasite"/>
        </authorList>
    </citation>
    <scope>IDENTIFICATION</scope>
</reference>
<evidence type="ECO:0000313" key="1">
    <source>
        <dbReference type="EMBL" id="VDN59999.1"/>
    </source>
</evidence>
<protein>
    <submittedName>
        <fullName evidence="4">MAM domain-containing protein</fullName>
    </submittedName>
</protein>
<proteinExistence type="predicted"/>
<name>A0A0N4UIB2_DRAME</name>
<keyword evidence="3" id="KW-1185">Reference proteome</keyword>